<name>X6LQM7_RETFI</name>
<evidence type="ECO:0000256" key="1">
    <source>
        <dbReference type="SAM" id="MobiDB-lite"/>
    </source>
</evidence>
<dbReference type="Pfam" id="PF04665">
    <property type="entry name" value="Pox_A32"/>
    <property type="match status" value="1"/>
</dbReference>
<dbReference type="InterPro" id="IPR006758">
    <property type="entry name" value="A32L"/>
</dbReference>
<evidence type="ECO:0000313" key="3">
    <source>
        <dbReference type="Proteomes" id="UP000023152"/>
    </source>
</evidence>
<evidence type="ECO:0000313" key="2">
    <source>
        <dbReference type="EMBL" id="ETO03050.1"/>
    </source>
</evidence>
<reference evidence="2 3" key="1">
    <citation type="journal article" date="2013" name="Curr. Biol.">
        <title>The Genome of the Foraminiferan Reticulomyxa filosa.</title>
        <authorList>
            <person name="Glockner G."/>
            <person name="Hulsmann N."/>
            <person name="Schleicher M."/>
            <person name="Noegel A.A."/>
            <person name="Eichinger L."/>
            <person name="Gallinger C."/>
            <person name="Pawlowski J."/>
            <person name="Sierra R."/>
            <person name="Euteneuer U."/>
            <person name="Pillet L."/>
            <person name="Moustafa A."/>
            <person name="Platzer M."/>
            <person name="Groth M."/>
            <person name="Szafranski K."/>
            <person name="Schliwa M."/>
        </authorList>
    </citation>
    <scope>NUCLEOTIDE SEQUENCE [LARGE SCALE GENOMIC DNA]</scope>
</reference>
<gene>
    <name evidence="2" type="ORF">RFI_34356</name>
</gene>
<comment type="caution">
    <text evidence="2">The sequence shown here is derived from an EMBL/GenBank/DDBJ whole genome shotgun (WGS) entry which is preliminary data.</text>
</comment>
<sequence>KRKERKKRDLLIQKRAVHLKRAVKRTVKMNQSQNPRKNPRENPRESQFKRKEDYALPMEDMQDSHDQDDVEKIYDFKKPLSIIVIGKKGKGKTNLVRHLILRNTVHNHYFHFGMVFTGTKYDNEYDYLPDDKVVEGWNEQVFQKYVKFLEEKKKEFGDNFPPNFIILDDLIGKLTKSPMFTNFICCIRHMNCTLIMCTQYLRKATSTELRENIDMAFIFGTKFGLTIDGLFEAFGALFGDPKEFQRVLSSVAKEPYACLLYLDKYETLKECYRKYKARI</sequence>
<keyword evidence="3" id="KW-1185">Reference proteome</keyword>
<dbReference type="Gene3D" id="3.40.50.300">
    <property type="entry name" value="P-loop containing nucleotide triphosphate hydrolases"/>
    <property type="match status" value="1"/>
</dbReference>
<dbReference type="Proteomes" id="UP000023152">
    <property type="component" value="Unassembled WGS sequence"/>
</dbReference>
<dbReference type="SUPFAM" id="SSF52540">
    <property type="entry name" value="P-loop containing nucleoside triphosphate hydrolases"/>
    <property type="match status" value="1"/>
</dbReference>
<feature type="non-terminal residue" evidence="2">
    <location>
        <position position="1"/>
    </location>
</feature>
<proteinExistence type="predicted"/>
<feature type="region of interest" description="Disordered" evidence="1">
    <location>
        <begin position="21"/>
        <end position="54"/>
    </location>
</feature>
<protein>
    <submittedName>
        <fullName evidence="2">Putative VV A32 ATPase</fullName>
    </submittedName>
</protein>
<feature type="compositionally biased region" description="Basic and acidic residues" evidence="1">
    <location>
        <begin position="38"/>
        <end position="54"/>
    </location>
</feature>
<organism evidence="2 3">
    <name type="scientific">Reticulomyxa filosa</name>
    <dbReference type="NCBI Taxonomy" id="46433"/>
    <lineage>
        <taxon>Eukaryota</taxon>
        <taxon>Sar</taxon>
        <taxon>Rhizaria</taxon>
        <taxon>Retaria</taxon>
        <taxon>Foraminifera</taxon>
        <taxon>Monothalamids</taxon>
        <taxon>Reticulomyxidae</taxon>
        <taxon>Reticulomyxa</taxon>
    </lineage>
</organism>
<dbReference type="InterPro" id="IPR027417">
    <property type="entry name" value="P-loop_NTPase"/>
</dbReference>
<dbReference type="AlphaFoldDB" id="X6LQM7"/>
<accession>X6LQM7</accession>
<dbReference type="EMBL" id="ASPP01034267">
    <property type="protein sequence ID" value="ETO03050.1"/>
    <property type="molecule type" value="Genomic_DNA"/>
</dbReference>